<protein>
    <submittedName>
        <fullName evidence="2">Uncharacterized protein</fullName>
    </submittedName>
</protein>
<accession>A0A061S735</accession>
<feature type="non-terminal residue" evidence="2">
    <location>
        <position position="1"/>
    </location>
</feature>
<dbReference type="AlphaFoldDB" id="A0A061S735"/>
<organism evidence="2">
    <name type="scientific">Tetraselmis sp. GSL018</name>
    <dbReference type="NCBI Taxonomy" id="582737"/>
    <lineage>
        <taxon>Eukaryota</taxon>
        <taxon>Viridiplantae</taxon>
        <taxon>Chlorophyta</taxon>
        <taxon>core chlorophytes</taxon>
        <taxon>Chlorodendrophyceae</taxon>
        <taxon>Chlorodendrales</taxon>
        <taxon>Chlorodendraceae</taxon>
        <taxon>Tetraselmis</taxon>
    </lineage>
</organism>
<evidence type="ECO:0000256" key="1">
    <source>
        <dbReference type="SAM" id="MobiDB-lite"/>
    </source>
</evidence>
<proteinExistence type="predicted"/>
<reference evidence="2" key="1">
    <citation type="submission" date="2014-05" db="EMBL/GenBank/DDBJ databases">
        <title>The transcriptome of the halophilic microalga Tetraselmis sp. GSL018 isolated from the Great Salt Lake, Utah.</title>
        <authorList>
            <person name="Jinkerson R.E."/>
            <person name="D'Adamo S."/>
            <person name="Posewitz M.C."/>
        </authorList>
    </citation>
    <scope>NUCLEOTIDE SEQUENCE</scope>
    <source>
        <strain evidence="2">GSL018</strain>
    </source>
</reference>
<evidence type="ECO:0000313" key="2">
    <source>
        <dbReference type="EMBL" id="JAC80058.1"/>
    </source>
</evidence>
<name>A0A061S735_9CHLO</name>
<sequence length="57" mass="5662">WQEAATSFAVMGPPSAAAPPAGAPVPTLLWPGCREGGRGGPVGMAPPKPEVHQSSLS</sequence>
<dbReference type="EMBL" id="GBEZ01005225">
    <property type="protein sequence ID" value="JAC80058.1"/>
    <property type="molecule type" value="Transcribed_RNA"/>
</dbReference>
<feature type="region of interest" description="Disordered" evidence="1">
    <location>
        <begin position="1"/>
        <end position="57"/>
    </location>
</feature>
<gene>
    <name evidence="2" type="ORF">TSPGSL018_11155</name>
</gene>
<feature type="compositionally biased region" description="Low complexity" evidence="1">
    <location>
        <begin position="9"/>
        <end position="26"/>
    </location>
</feature>